<dbReference type="EMBL" id="AP009044">
    <property type="protein sequence ID" value="BAQ21178.1"/>
    <property type="molecule type" value="Genomic_DNA"/>
</dbReference>
<dbReference type="Proteomes" id="UP000006698">
    <property type="component" value="Chromosome"/>
</dbReference>
<gene>
    <name evidence="3" type="ordered locus">cgR_6116</name>
</gene>
<organism evidence="3">
    <name type="scientific">Corynebacterium glutamicum (strain R)</name>
    <dbReference type="NCBI Taxonomy" id="340322"/>
    <lineage>
        <taxon>Bacteria</taxon>
        <taxon>Bacillati</taxon>
        <taxon>Actinomycetota</taxon>
        <taxon>Actinomycetes</taxon>
        <taxon>Mycobacteriales</taxon>
        <taxon>Corynebacteriaceae</taxon>
        <taxon>Corynebacterium</taxon>
    </lineage>
</organism>
<proteinExistence type="predicted"/>
<evidence type="ECO:0000256" key="1">
    <source>
        <dbReference type="SAM" id="Coils"/>
    </source>
</evidence>
<reference evidence="3" key="1">
    <citation type="journal article" date="2007" name="Microbiology">
        <title>Comparative analysis of the Corynebacterium glutamicum group and complete genome sequence of strain R.</title>
        <authorList>
            <person name="Yukawa H."/>
            <person name="Omumasaba C.A."/>
            <person name="Nonaka H."/>
            <person name="Kos P."/>
            <person name="Okai N."/>
            <person name="Suzuki N."/>
            <person name="Suda M."/>
            <person name="Tsuge Y."/>
            <person name="Watanabe J."/>
            <person name="Ikeda Y."/>
            <person name="Vertes A.A."/>
            <person name="Inui M."/>
        </authorList>
    </citation>
    <scope>NUCLEOTIDE SEQUENCE</scope>
    <source>
        <strain evidence="3">R</strain>
    </source>
</reference>
<protein>
    <submittedName>
        <fullName evidence="3">Uncharacterized protein</fullName>
    </submittedName>
</protein>
<name>A0AB72VF96_CORGB</name>
<accession>A0AB72VF96</accession>
<keyword evidence="1" id="KW-0175">Coiled coil</keyword>
<dbReference type="KEGG" id="cgt:cgR_6116"/>
<evidence type="ECO:0000256" key="2">
    <source>
        <dbReference type="SAM" id="MobiDB-lite"/>
    </source>
</evidence>
<sequence length="267" mass="30494">MQKHHKNEPPTMDQPSPHRSHQLCGTPRHHHPQTTRHNRAGQPMGHHERQRPHQTAKGHVTLHIQAATTITGMEWTELVSQSIPALAAVLGGAVTGGIQFVNRKSERNQEKELKKEELNHAKNEAAQERIHAHVEQQKQAVRQFLLTLRDQQNRLIEVREYIREQKEDKDLVGVDGEKFEYMYSYETACICRQKVIQAWDQLELVATDDLLKRASSAVGNALNDKQVYDDCDIFPGVRSSSKHPPKTFENLVADLRSATSNLHTRLN</sequence>
<feature type="region of interest" description="Disordered" evidence="2">
    <location>
        <begin position="1"/>
        <end position="58"/>
    </location>
</feature>
<evidence type="ECO:0000313" key="3">
    <source>
        <dbReference type="EMBL" id="BAQ21178.1"/>
    </source>
</evidence>
<feature type="compositionally biased region" description="Basic residues" evidence="2">
    <location>
        <begin position="27"/>
        <end position="39"/>
    </location>
</feature>
<feature type="coiled-coil region" evidence="1">
    <location>
        <begin position="101"/>
        <end position="168"/>
    </location>
</feature>
<dbReference type="AlphaFoldDB" id="A0AB72VF96"/>